<comment type="caution">
    <text evidence="1">The sequence shown here is derived from an EMBL/GenBank/DDBJ whole genome shotgun (WGS) entry which is preliminary data.</text>
</comment>
<proteinExistence type="predicted"/>
<protein>
    <submittedName>
        <fullName evidence="1">Uncharacterized protein</fullName>
    </submittedName>
</protein>
<evidence type="ECO:0000313" key="1">
    <source>
        <dbReference type="EMBL" id="KAK5818740.1"/>
    </source>
</evidence>
<gene>
    <name evidence="1" type="ORF">PVK06_023684</name>
</gene>
<dbReference type="EMBL" id="JARKNE010000007">
    <property type="protein sequence ID" value="KAK5818740.1"/>
    <property type="molecule type" value="Genomic_DNA"/>
</dbReference>
<name>A0ABR0PC38_GOSAR</name>
<sequence length="75" mass="8026">MSPTTSGYGERVVGQVELGEKKHELLIELRWHGCDGLVQNGAKECTALGGCYQCPCAVAGHLEDNTLNSCVIFGM</sequence>
<accession>A0ABR0PC38</accession>
<reference evidence="1 2" key="1">
    <citation type="submission" date="2023-03" db="EMBL/GenBank/DDBJ databases">
        <title>WGS of Gossypium arboreum.</title>
        <authorList>
            <person name="Yu D."/>
        </authorList>
    </citation>
    <scope>NUCLEOTIDE SEQUENCE [LARGE SCALE GENOMIC DNA]</scope>
    <source>
        <tissue evidence="1">Leaf</tissue>
    </source>
</reference>
<keyword evidence="2" id="KW-1185">Reference proteome</keyword>
<organism evidence="1 2">
    <name type="scientific">Gossypium arboreum</name>
    <name type="common">Tree cotton</name>
    <name type="synonym">Gossypium nanking</name>
    <dbReference type="NCBI Taxonomy" id="29729"/>
    <lineage>
        <taxon>Eukaryota</taxon>
        <taxon>Viridiplantae</taxon>
        <taxon>Streptophyta</taxon>
        <taxon>Embryophyta</taxon>
        <taxon>Tracheophyta</taxon>
        <taxon>Spermatophyta</taxon>
        <taxon>Magnoliopsida</taxon>
        <taxon>eudicotyledons</taxon>
        <taxon>Gunneridae</taxon>
        <taxon>Pentapetalae</taxon>
        <taxon>rosids</taxon>
        <taxon>malvids</taxon>
        <taxon>Malvales</taxon>
        <taxon>Malvaceae</taxon>
        <taxon>Malvoideae</taxon>
        <taxon>Gossypium</taxon>
    </lineage>
</organism>
<evidence type="ECO:0000313" key="2">
    <source>
        <dbReference type="Proteomes" id="UP001358586"/>
    </source>
</evidence>
<dbReference type="Proteomes" id="UP001358586">
    <property type="component" value="Chromosome 7"/>
</dbReference>